<dbReference type="PANTHER" id="PTHR24403">
    <property type="entry name" value="ZINC FINGER PROTEIN"/>
    <property type="match status" value="1"/>
</dbReference>
<evidence type="ECO:0000256" key="4">
    <source>
        <dbReference type="ARBA" id="ARBA00022723"/>
    </source>
</evidence>
<reference evidence="14" key="1">
    <citation type="submission" date="2016-11" db="UniProtKB">
        <authorList>
            <consortium name="WormBaseParasite"/>
        </authorList>
    </citation>
    <scope>IDENTIFICATION</scope>
</reference>
<evidence type="ECO:0000313" key="13">
    <source>
        <dbReference type="Proteomes" id="UP000095287"/>
    </source>
</evidence>
<keyword evidence="3" id="KW-0217">Developmental protein</keyword>
<dbReference type="Pfam" id="PF00096">
    <property type="entry name" value="zf-C2H2"/>
    <property type="match status" value="1"/>
</dbReference>
<evidence type="ECO:0000256" key="10">
    <source>
        <dbReference type="PROSITE-ProRule" id="PRU00042"/>
    </source>
</evidence>
<comment type="similarity">
    <text evidence="2">Belongs to the hunchback C2H2-type zinc-finger protein family.</text>
</comment>
<feature type="region of interest" description="Disordered" evidence="11">
    <location>
        <begin position="90"/>
        <end position="116"/>
    </location>
</feature>
<evidence type="ECO:0000256" key="9">
    <source>
        <dbReference type="ARBA" id="ARBA00023242"/>
    </source>
</evidence>
<dbReference type="GO" id="GO:0000977">
    <property type="term" value="F:RNA polymerase II transcription regulatory region sequence-specific DNA binding"/>
    <property type="evidence" value="ECO:0007669"/>
    <property type="project" value="UniProtKB-ARBA"/>
</dbReference>
<feature type="region of interest" description="Disordered" evidence="11">
    <location>
        <begin position="423"/>
        <end position="442"/>
    </location>
</feature>
<dbReference type="AlphaFoldDB" id="A0A1I7Y4D4"/>
<dbReference type="FunFam" id="3.30.160.60:FF:002883">
    <property type="entry name" value="Hunchback-like protein"/>
    <property type="match status" value="1"/>
</dbReference>
<accession>A0A1I7Y4D4</accession>
<evidence type="ECO:0000256" key="2">
    <source>
        <dbReference type="ARBA" id="ARBA00007746"/>
    </source>
</evidence>
<keyword evidence="5" id="KW-0677">Repeat</keyword>
<dbReference type="PROSITE" id="PS00028">
    <property type="entry name" value="ZINC_FINGER_C2H2_1"/>
    <property type="match status" value="3"/>
</dbReference>
<keyword evidence="13" id="KW-1185">Reference proteome</keyword>
<dbReference type="GO" id="GO:0040034">
    <property type="term" value="P:regulation of development, heterochronic"/>
    <property type="evidence" value="ECO:0007669"/>
    <property type="project" value="UniProtKB-ARBA"/>
</dbReference>
<feature type="domain" description="C2H2-type" evidence="12">
    <location>
        <begin position="362"/>
        <end position="389"/>
    </location>
</feature>
<sequence length="648" mass="71942">MDSTPQQRAVTSEALFDALQSQMPLTWGNQGLRLPTVFNAPATQPSQLQQPPGWPALVAPTPIHPGNPLNGLLDNNLLASLFRLQSNSFMESEVKEERQSPPAQQPLTQQPQAQPDMIPEQNRLAALRLQEKIKNETQPLITPEASPPNSTYSRPSGQSPPTKQSPLTPDLLACLECGFTCNTKFHYNSHMNTHAESKCKICGYTCRTEGRVLKHMREAHSLEEQIAAGVEVVATSPPSPSRTPPNGMNALLEAAFGTSSSSPSPSKELSPENSEEKVFQIPVVPHLDVTPTTPKSGRKQKPKRYQCKHCDHVSTNKEQRYQHSKTHIPIEKQLCCPQCEFVTEYKHHLEYHIRNHYGSKPFTCEKCNYTCVNKSMLNSHLKSHSTSYQFKCQDCTYATKYCHSLKIHLRKYNHRRLITDDDLKGSSMAGSPPMGEEPATNSEDYTSLFNTAQMDNVNTLSGIVPCQVCGFKSDNSNEQMQHNLAHIFGTPSAPLSLPLASPAPLSVPISSSANNLLESLFTSTPVSPPTVSITQSEPVNVEVKVEVEDEPMEEVNEQRQEEGDQSNLQQICLDKLSQIQELQQQWRFKCEQCGISFQNENLFSMHAKCHGSESDFKCAACPFVAGDAVGFHEHLLQGHPSSPVHTTT</sequence>
<comment type="subcellular location">
    <subcellularLocation>
        <location evidence="1">Nucleus</location>
    </subcellularLocation>
</comment>
<dbReference type="GO" id="GO:0005634">
    <property type="term" value="C:nucleus"/>
    <property type="evidence" value="ECO:0007669"/>
    <property type="project" value="UniProtKB-SubCell"/>
</dbReference>
<organism evidence="13 14">
    <name type="scientific">Steinernema glaseri</name>
    <dbReference type="NCBI Taxonomy" id="37863"/>
    <lineage>
        <taxon>Eukaryota</taxon>
        <taxon>Metazoa</taxon>
        <taxon>Ecdysozoa</taxon>
        <taxon>Nematoda</taxon>
        <taxon>Chromadorea</taxon>
        <taxon>Rhabditida</taxon>
        <taxon>Tylenchina</taxon>
        <taxon>Panagrolaimomorpha</taxon>
        <taxon>Strongyloidoidea</taxon>
        <taxon>Steinernematidae</taxon>
        <taxon>Steinernema</taxon>
    </lineage>
</organism>
<evidence type="ECO:0000256" key="6">
    <source>
        <dbReference type="ARBA" id="ARBA00022771"/>
    </source>
</evidence>
<keyword evidence="4" id="KW-0479">Metal-binding</keyword>
<dbReference type="GO" id="GO:0008270">
    <property type="term" value="F:zinc ion binding"/>
    <property type="evidence" value="ECO:0007669"/>
    <property type="project" value="UniProtKB-KW"/>
</dbReference>
<feature type="domain" description="C2H2-type" evidence="12">
    <location>
        <begin position="334"/>
        <end position="361"/>
    </location>
</feature>
<keyword evidence="6 10" id="KW-0863">Zinc-finger</keyword>
<feature type="compositionally biased region" description="Low complexity" evidence="11">
    <location>
        <begin position="100"/>
        <end position="115"/>
    </location>
</feature>
<dbReference type="GO" id="GO:0000122">
    <property type="term" value="P:negative regulation of transcription by RNA polymerase II"/>
    <property type="evidence" value="ECO:0007669"/>
    <property type="project" value="UniProtKB-ARBA"/>
</dbReference>
<dbReference type="Gene3D" id="3.30.160.60">
    <property type="entry name" value="Classic Zinc Finger"/>
    <property type="match status" value="4"/>
</dbReference>
<evidence type="ECO:0000256" key="5">
    <source>
        <dbReference type="ARBA" id="ARBA00022737"/>
    </source>
</evidence>
<feature type="compositionally biased region" description="Polar residues" evidence="11">
    <location>
        <begin position="147"/>
        <end position="167"/>
    </location>
</feature>
<evidence type="ECO:0000259" key="12">
    <source>
        <dbReference type="PROSITE" id="PS50157"/>
    </source>
</evidence>
<evidence type="ECO:0000256" key="8">
    <source>
        <dbReference type="ARBA" id="ARBA00023125"/>
    </source>
</evidence>
<evidence type="ECO:0000256" key="11">
    <source>
        <dbReference type="SAM" id="MobiDB-lite"/>
    </source>
</evidence>
<protein>
    <submittedName>
        <fullName evidence="14">Protein hunchback</fullName>
    </submittedName>
</protein>
<feature type="region of interest" description="Disordered" evidence="11">
    <location>
        <begin position="286"/>
        <end position="305"/>
    </location>
</feature>
<dbReference type="Proteomes" id="UP000095287">
    <property type="component" value="Unplaced"/>
</dbReference>
<feature type="region of interest" description="Disordered" evidence="11">
    <location>
        <begin position="256"/>
        <end position="276"/>
    </location>
</feature>
<proteinExistence type="inferred from homology"/>
<feature type="compositionally biased region" description="Basic residues" evidence="11">
    <location>
        <begin position="296"/>
        <end position="305"/>
    </location>
</feature>
<evidence type="ECO:0000256" key="3">
    <source>
        <dbReference type="ARBA" id="ARBA00022473"/>
    </source>
</evidence>
<dbReference type="PROSITE" id="PS50157">
    <property type="entry name" value="ZINC_FINGER_C2H2_2"/>
    <property type="match status" value="4"/>
</dbReference>
<feature type="domain" description="C2H2-type" evidence="12">
    <location>
        <begin position="588"/>
        <end position="615"/>
    </location>
</feature>
<keyword evidence="8" id="KW-0238">DNA-binding</keyword>
<keyword evidence="9" id="KW-0539">Nucleus</keyword>
<keyword evidence="7" id="KW-0862">Zinc</keyword>
<feature type="domain" description="C2H2-type" evidence="12">
    <location>
        <begin position="197"/>
        <end position="225"/>
    </location>
</feature>
<feature type="compositionally biased region" description="Low complexity" evidence="11">
    <location>
        <begin position="259"/>
        <end position="272"/>
    </location>
</feature>
<dbReference type="GO" id="GO:0045944">
    <property type="term" value="P:positive regulation of transcription by RNA polymerase II"/>
    <property type="evidence" value="ECO:0007669"/>
    <property type="project" value="TreeGrafter"/>
</dbReference>
<dbReference type="FunFam" id="3.30.160.60:FF:001301">
    <property type="entry name" value="Blast:Protein hunchback"/>
    <property type="match status" value="1"/>
</dbReference>
<dbReference type="InterPro" id="IPR013087">
    <property type="entry name" value="Znf_C2H2_type"/>
</dbReference>
<name>A0A1I7Y4D4_9BILA</name>
<evidence type="ECO:0000313" key="14">
    <source>
        <dbReference type="WBParaSite" id="L893_g12545.t1"/>
    </source>
</evidence>
<dbReference type="SMART" id="SM00355">
    <property type="entry name" value="ZnF_C2H2"/>
    <property type="match status" value="9"/>
</dbReference>
<evidence type="ECO:0000256" key="1">
    <source>
        <dbReference type="ARBA" id="ARBA00004123"/>
    </source>
</evidence>
<dbReference type="InterPro" id="IPR050688">
    <property type="entry name" value="Zinc_finger/UBP_domain"/>
</dbReference>
<dbReference type="WBParaSite" id="L893_g12545.t1">
    <property type="protein sequence ID" value="L893_g12545.t1"/>
    <property type="gene ID" value="L893_g12545"/>
</dbReference>
<dbReference type="SUPFAM" id="SSF57667">
    <property type="entry name" value="beta-beta-alpha zinc fingers"/>
    <property type="match status" value="2"/>
</dbReference>
<evidence type="ECO:0000256" key="7">
    <source>
        <dbReference type="ARBA" id="ARBA00022833"/>
    </source>
</evidence>
<dbReference type="InterPro" id="IPR036236">
    <property type="entry name" value="Znf_C2H2_sf"/>
</dbReference>
<feature type="region of interest" description="Disordered" evidence="11">
    <location>
        <begin position="135"/>
        <end position="167"/>
    </location>
</feature>
<dbReference type="PANTHER" id="PTHR24403:SF67">
    <property type="entry name" value="FI01116P-RELATED"/>
    <property type="match status" value="1"/>
</dbReference>